<name>A0A7X5V1H3_9SPHN</name>
<evidence type="ECO:0000313" key="3">
    <source>
        <dbReference type="EMBL" id="NIJ66168.1"/>
    </source>
</evidence>
<sequence length="907" mass="95163">MHARLQPRPGRPAQDLQARPPAAGTQPVAQRAAPAHLAPGRETIADYARSRASGLARAAVAANRTGLPDGLKTGIETLSGIALDDVRVHRNSARPAQLQAHAFAQGSDIHLAPGKEGHLPHEAWHVVQQKQGRVRATQRAGGVPINADIALEDEADAMGARATRAPLPHGGEGPPAPAFAPASPAAQCIRVDVTDIGQTFDVTTNAGVRQNGVLQAIGINGWFTFSCGTVRGQGNIHARVGASSSSATGPGSTLTTGAPSSTPPGSTPVVPGHTGTPPSSTPSIPSSSTTQGTALPTTQTEFNVQQIATSQGISGLSAIGLIRESFQSQPRTVRVHYPFGSKTISRGGEAFDTPQETTKRAQGMVSYRTKDYGKGHKKVDKDYSDFVDELSDNEAEPVKRARAKNVLTFLESDPTVKFGDLTSEGRAGLGGLLSVGLISDPMRTEHHSQRTQDDFLEELRKRERGETSFHKAFGSKTGSTFLPARKGGSKEQRKRLRMLGPLAPKATTPSVPQSSSAQSTGPLPATTTAPPTQSPIFGISVPQPSQQMLTLQANVIGVADDLLRLLQPQGDQDDVNRGIFAIQVQYARNVATNANLLSPAAQLHLHQLLGALNHSYRQAAPVLRRDLIFHTNPEDPHGVAGQRLAALEQVFAECGQMAARNALAIVGRDPSAQAVQADVANQAGLNALGNFANNIDENAIRQMLATAGATDIPVMGNIGQVGAVVDHINQNDLAWLAHMQIGQGEVASLQPVRAFMLGTIPSLTLILNIQGHVNAATKQLHWITVRVTRTQHGLAVQYLDSLRAPADYTGVFTALRQLLSRAPAQAQPQAQPQPPQHGGTGGASGSSPGSSGFGASFFGPGPSSGPLAPSTSPFSPGFGTGGFTTSWTSSPLPKLFPELDDDDASMS</sequence>
<proteinExistence type="predicted"/>
<feature type="compositionally biased region" description="Low complexity" evidence="1">
    <location>
        <begin position="519"/>
        <end position="535"/>
    </location>
</feature>
<accession>A0A7X5V1H3</accession>
<feature type="region of interest" description="Disordered" evidence="1">
    <location>
        <begin position="822"/>
        <end position="907"/>
    </location>
</feature>
<feature type="compositionally biased region" description="Low complexity" evidence="1">
    <location>
        <begin position="240"/>
        <end position="260"/>
    </location>
</feature>
<feature type="region of interest" description="Disordered" evidence="1">
    <location>
        <begin position="466"/>
        <end position="540"/>
    </location>
</feature>
<evidence type="ECO:0000256" key="1">
    <source>
        <dbReference type="SAM" id="MobiDB-lite"/>
    </source>
</evidence>
<feature type="compositionally biased region" description="Low complexity" evidence="1">
    <location>
        <begin position="845"/>
        <end position="891"/>
    </location>
</feature>
<feature type="compositionally biased region" description="Low complexity" evidence="1">
    <location>
        <begin position="267"/>
        <end position="294"/>
    </location>
</feature>
<reference evidence="3 4" key="1">
    <citation type="submission" date="2020-03" db="EMBL/GenBank/DDBJ databases">
        <title>Genomic Encyclopedia of Type Strains, Phase IV (KMG-IV): sequencing the most valuable type-strain genomes for metagenomic binning, comparative biology and taxonomic classification.</title>
        <authorList>
            <person name="Goeker M."/>
        </authorList>
    </citation>
    <scope>NUCLEOTIDE SEQUENCE [LARGE SCALE GENOMIC DNA]</scope>
    <source>
        <strain evidence="3 4">DSM 4733</strain>
    </source>
</reference>
<keyword evidence="4" id="KW-1185">Reference proteome</keyword>
<dbReference type="EMBL" id="JAASQV010000002">
    <property type="protein sequence ID" value="NIJ66168.1"/>
    <property type="molecule type" value="Genomic_DNA"/>
</dbReference>
<organism evidence="3 4">
    <name type="scientific">Sphingomonas leidyi</name>
    <dbReference type="NCBI Taxonomy" id="68569"/>
    <lineage>
        <taxon>Bacteria</taxon>
        <taxon>Pseudomonadati</taxon>
        <taxon>Pseudomonadota</taxon>
        <taxon>Alphaproteobacteria</taxon>
        <taxon>Sphingomonadales</taxon>
        <taxon>Sphingomonadaceae</taxon>
        <taxon>Sphingomonas</taxon>
    </lineage>
</organism>
<dbReference type="InterPro" id="IPR025295">
    <property type="entry name" value="eCIS_core_dom"/>
</dbReference>
<evidence type="ECO:0000313" key="4">
    <source>
        <dbReference type="Proteomes" id="UP000564677"/>
    </source>
</evidence>
<dbReference type="Proteomes" id="UP000564677">
    <property type="component" value="Unassembled WGS sequence"/>
</dbReference>
<feature type="domain" description="eCIS core" evidence="2">
    <location>
        <begin position="67"/>
        <end position="132"/>
    </location>
</feature>
<feature type="compositionally biased region" description="Polar residues" evidence="1">
    <location>
        <begin position="507"/>
        <end position="518"/>
    </location>
</feature>
<evidence type="ECO:0000259" key="2">
    <source>
        <dbReference type="Pfam" id="PF13699"/>
    </source>
</evidence>
<feature type="region of interest" description="Disordered" evidence="1">
    <location>
        <begin position="1"/>
        <end position="40"/>
    </location>
</feature>
<dbReference type="RefSeq" id="WP_167300442.1">
    <property type="nucleotide sequence ID" value="NZ_JAASQV010000002.1"/>
</dbReference>
<protein>
    <recommendedName>
        <fullName evidence="2">eCIS core domain-containing protein</fullName>
    </recommendedName>
</protein>
<gene>
    <name evidence="3" type="ORF">FHR20_003130</name>
</gene>
<feature type="region of interest" description="Disordered" evidence="1">
    <location>
        <begin position="240"/>
        <end position="294"/>
    </location>
</feature>
<comment type="caution">
    <text evidence="3">The sequence shown here is derived from an EMBL/GenBank/DDBJ whole genome shotgun (WGS) entry which is preliminary data.</text>
</comment>
<feature type="compositionally biased region" description="Acidic residues" evidence="1">
    <location>
        <begin position="898"/>
        <end position="907"/>
    </location>
</feature>
<dbReference type="AlphaFoldDB" id="A0A7X5V1H3"/>
<dbReference type="Pfam" id="PF13699">
    <property type="entry name" value="eCIS_core"/>
    <property type="match status" value="1"/>
</dbReference>